<evidence type="ECO:0000313" key="2">
    <source>
        <dbReference type="Proteomes" id="UP001215598"/>
    </source>
</evidence>
<keyword evidence="2" id="KW-1185">Reference proteome</keyword>
<accession>A0AAD7HCJ6</accession>
<dbReference type="Proteomes" id="UP001215598">
    <property type="component" value="Unassembled WGS sequence"/>
</dbReference>
<organism evidence="1 2">
    <name type="scientific">Mycena metata</name>
    <dbReference type="NCBI Taxonomy" id="1033252"/>
    <lineage>
        <taxon>Eukaryota</taxon>
        <taxon>Fungi</taxon>
        <taxon>Dikarya</taxon>
        <taxon>Basidiomycota</taxon>
        <taxon>Agaricomycotina</taxon>
        <taxon>Agaricomycetes</taxon>
        <taxon>Agaricomycetidae</taxon>
        <taxon>Agaricales</taxon>
        <taxon>Marasmiineae</taxon>
        <taxon>Mycenaceae</taxon>
        <taxon>Mycena</taxon>
    </lineage>
</organism>
<proteinExistence type="predicted"/>
<comment type="caution">
    <text evidence="1">The sequence shown here is derived from an EMBL/GenBank/DDBJ whole genome shotgun (WGS) entry which is preliminary data.</text>
</comment>
<name>A0AAD7HCJ6_9AGAR</name>
<dbReference type="EMBL" id="JARKIB010000287">
    <property type="protein sequence ID" value="KAJ7716716.1"/>
    <property type="molecule type" value="Genomic_DNA"/>
</dbReference>
<dbReference type="AlphaFoldDB" id="A0AAD7HCJ6"/>
<sequence length="269" mass="29269">MFDHFLPITPLLKVSKAIPDQIIAVSPISAESSPIMKRCANFLNGPAAAAATLFQLHLHGADMNIVGQSFREAMLDYRLEAARITWTVAPWEHVIEDVCNETHALVVNFLAANNNGLDISIFRIPSLETPMQNELEGRTNPTISNIEQILCVFGCTAMNSSDGGIRPLYGPMDDDLHIKTVALSLLPELYEFLLGQERAPEVESSIRSLLDEELVLAALFEGVPISPVTFDCVKAKGADSVRLLVGRLVKLEVTKDIPLKGITGGCGGY</sequence>
<evidence type="ECO:0000313" key="1">
    <source>
        <dbReference type="EMBL" id="KAJ7716716.1"/>
    </source>
</evidence>
<gene>
    <name evidence="1" type="ORF">B0H16DRAFT_1476558</name>
</gene>
<protein>
    <submittedName>
        <fullName evidence="1">Uncharacterized protein</fullName>
    </submittedName>
</protein>
<reference evidence="1" key="1">
    <citation type="submission" date="2023-03" db="EMBL/GenBank/DDBJ databases">
        <title>Massive genome expansion in bonnet fungi (Mycena s.s.) driven by repeated elements and novel gene families across ecological guilds.</title>
        <authorList>
            <consortium name="Lawrence Berkeley National Laboratory"/>
            <person name="Harder C.B."/>
            <person name="Miyauchi S."/>
            <person name="Viragh M."/>
            <person name="Kuo A."/>
            <person name="Thoen E."/>
            <person name="Andreopoulos B."/>
            <person name="Lu D."/>
            <person name="Skrede I."/>
            <person name="Drula E."/>
            <person name="Henrissat B."/>
            <person name="Morin E."/>
            <person name="Kohler A."/>
            <person name="Barry K."/>
            <person name="LaButti K."/>
            <person name="Morin E."/>
            <person name="Salamov A."/>
            <person name="Lipzen A."/>
            <person name="Mereny Z."/>
            <person name="Hegedus B."/>
            <person name="Baldrian P."/>
            <person name="Stursova M."/>
            <person name="Weitz H."/>
            <person name="Taylor A."/>
            <person name="Grigoriev I.V."/>
            <person name="Nagy L.G."/>
            <person name="Martin F."/>
            <person name="Kauserud H."/>
        </authorList>
    </citation>
    <scope>NUCLEOTIDE SEQUENCE</scope>
    <source>
        <strain evidence="1">CBHHK182m</strain>
    </source>
</reference>